<gene>
    <name evidence="2" type="ORF">GC1_00010</name>
</gene>
<proteinExistence type="predicted"/>
<name>A0A2I5AR69_9VIRU</name>
<evidence type="ECO:0000313" key="2">
    <source>
        <dbReference type="EMBL" id="ATS92578.1"/>
    </source>
</evidence>
<keyword evidence="1" id="KW-1133">Transmembrane helix</keyword>
<evidence type="ECO:0000313" key="3">
    <source>
        <dbReference type="Proteomes" id="UP000241016"/>
    </source>
</evidence>
<dbReference type="EMBL" id="MG159787">
    <property type="protein sequence ID" value="ATS92578.1"/>
    <property type="molecule type" value="Genomic_DNA"/>
</dbReference>
<feature type="transmembrane region" description="Helical" evidence="1">
    <location>
        <begin position="12"/>
        <end position="34"/>
    </location>
</feature>
<evidence type="ECO:0000256" key="1">
    <source>
        <dbReference type="SAM" id="Phobius"/>
    </source>
</evidence>
<accession>A0A2I5AR69</accession>
<keyword evidence="3" id="KW-1185">Reference proteome</keyword>
<keyword evidence="1" id="KW-0812">Transmembrane</keyword>
<protein>
    <submittedName>
        <fullName evidence="2">Uncharacterized protein</fullName>
    </submittedName>
</protein>
<keyword evidence="1" id="KW-0472">Membrane</keyword>
<dbReference type="Proteomes" id="UP000241016">
    <property type="component" value="Segment"/>
</dbReference>
<reference evidence="2 3" key="1">
    <citation type="journal article" date="2018" name="Viruses">
        <title>Bacteriophage GC1, a Novel Tectivirus Infecting Gluconobacter Cerinus, an Acetic Acid Bacterium Associated with Wine-Making.</title>
        <authorList>
            <person name="Philippe C."/>
            <person name="Krupovic M."/>
            <person name="Jaomanjaka F."/>
            <person name="Claisse O."/>
            <person name="Petrel M."/>
            <person name="le Marrec C."/>
        </authorList>
    </citation>
    <scope>NUCLEOTIDE SEQUENCE [LARGE SCALE GENOMIC DNA]</scope>
</reference>
<organism evidence="2 3">
    <name type="scientific">Gluconobacter phage GC1</name>
    <dbReference type="NCBI Taxonomy" id="2047788"/>
    <lineage>
        <taxon>Viruses</taxon>
        <taxon>Varidnaviria</taxon>
        <taxon>Bamfordvirae</taxon>
        <taxon>Preplasmiviricota</taxon>
        <taxon>Prepoliviricotina</taxon>
        <taxon>Tectiliviricetes</taxon>
        <taxon>Kalamavirales</taxon>
        <taxon>Tectiviridae</taxon>
        <taxon>Gammatectivirus</taxon>
        <taxon>Gammatectivirus GC1</taxon>
    </lineage>
</organism>
<sequence length="40" mass="4558">MERVYITWTISNWITIVLMVFLAAMVFNLAGYGYQKISGG</sequence>